<dbReference type="PANTHER" id="PTHR30065:SF8">
    <property type="entry name" value="FLAGELLAR BIOSYNTHETIC PROTEIN FLIR"/>
    <property type="match status" value="1"/>
</dbReference>
<dbReference type="STRING" id="404433.BTW07_03665"/>
<name>A0A1Q8SVY2_9GAMM</name>
<evidence type="ECO:0000256" key="9">
    <source>
        <dbReference type="NCBIfam" id="TIGR01400"/>
    </source>
</evidence>
<evidence type="ECO:0000256" key="1">
    <source>
        <dbReference type="ARBA" id="ARBA00002578"/>
    </source>
</evidence>
<dbReference type="PRINTS" id="PR00953">
    <property type="entry name" value="TYPE3IMRPROT"/>
</dbReference>
<comment type="similarity">
    <text evidence="2 10">Belongs to the FliR/MopE/SpaR family.</text>
</comment>
<dbReference type="GO" id="GO:0009425">
    <property type="term" value="C:bacterial-type flagellum basal body"/>
    <property type="evidence" value="ECO:0007669"/>
    <property type="project" value="UniProtKB-SubCell"/>
</dbReference>
<keyword evidence="5 10" id="KW-0812">Transmembrane</keyword>
<keyword evidence="6 10" id="KW-1133">Transmembrane helix</keyword>
<comment type="subcellular location">
    <subcellularLocation>
        <location evidence="10">Cell membrane</location>
        <topology evidence="10">Multi-pass membrane protein</topology>
    </subcellularLocation>
    <subcellularLocation>
        <location evidence="10">Bacterial flagellum basal body</location>
    </subcellularLocation>
</comment>
<reference evidence="11 12" key="1">
    <citation type="submission" date="2016-12" db="EMBL/GenBank/DDBJ databases">
        <title>Draft genome sequences of strains Salinicola socius SMB35, Salinicola sp. MH3R3-1 and Chromohalobacter sp. SMB17 from the Verkhnekamsk potash mining region of Russia.</title>
        <authorList>
            <person name="Mavrodi D.V."/>
            <person name="Olsson B.E."/>
            <person name="Korsakova E.S."/>
            <person name="Pyankova A."/>
            <person name="Mavrodi O.V."/>
            <person name="Plotnikova E.G."/>
        </authorList>
    </citation>
    <scope>NUCLEOTIDE SEQUENCE [LARGE SCALE GENOMIC DNA]</scope>
    <source>
        <strain evidence="11 12">SMB35</strain>
    </source>
</reference>
<evidence type="ECO:0000256" key="6">
    <source>
        <dbReference type="ARBA" id="ARBA00022989"/>
    </source>
</evidence>
<organism evidence="11 12">
    <name type="scientific">Salinicola socius</name>
    <dbReference type="NCBI Taxonomy" id="404433"/>
    <lineage>
        <taxon>Bacteria</taxon>
        <taxon>Pseudomonadati</taxon>
        <taxon>Pseudomonadota</taxon>
        <taxon>Gammaproteobacteria</taxon>
        <taxon>Oceanospirillales</taxon>
        <taxon>Halomonadaceae</taxon>
        <taxon>Salinicola</taxon>
    </lineage>
</organism>
<feature type="transmembrane region" description="Helical" evidence="10">
    <location>
        <begin position="12"/>
        <end position="33"/>
    </location>
</feature>
<keyword evidence="12" id="KW-1185">Reference proteome</keyword>
<evidence type="ECO:0000313" key="12">
    <source>
        <dbReference type="Proteomes" id="UP000186878"/>
    </source>
</evidence>
<keyword evidence="8 10" id="KW-0975">Bacterial flagellum</keyword>
<dbReference type="GO" id="GO:0005886">
    <property type="term" value="C:plasma membrane"/>
    <property type="evidence" value="ECO:0007669"/>
    <property type="project" value="UniProtKB-SubCell"/>
</dbReference>
<keyword evidence="7 10" id="KW-0472">Membrane</keyword>
<protein>
    <recommendedName>
        <fullName evidence="3 9">Flagellar biosynthetic protein FliR</fullName>
    </recommendedName>
</protein>
<feature type="transmembrane region" description="Helical" evidence="10">
    <location>
        <begin position="173"/>
        <end position="200"/>
    </location>
</feature>
<dbReference type="NCBIfam" id="TIGR01400">
    <property type="entry name" value="fliR"/>
    <property type="match status" value="1"/>
</dbReference>
<feature type="transmembrane region" description="Helical" evidence="10">
    <location>
        <begin position="45"/>
        <end position="67"/>
    </location>
</feature>
<evidence type="ECO:0000256" key="5">
    <source>
        <dbReference type="ARBA" id="ARBA00022692"/>
    </source>
</evidence>
<comment type="caution">
    <text evidence="11">The sequence shown here is derived from an EMBL/GenBank/DDBJ whole genome shotgun (WGS) entry which is preliminary data.</text>
</comment>
<keyword evidence="11" id="KW-0966">Cell projection</keyword>
<dbReference type="EMBL" id="MSDO01000003">
    <property type="protein sequence ID" value="OLO05579.1"/>
    <property type="molecule type" value="Genomic_DNA"/>
</dbReference>
<evidence type="ECO:0000256" key="4">
    <source>
        <dbReference type="ARBA" id="ARBA00022475"/>
    </source>
</evidence>
<keyword evidence="4 10" id="KW-1003">Cell membrane</keyword>
<evidence type="ECO:0000313" key="11">
    <source>
        <dbReference type="EMBL" id="OLO05579.1"/>
    </source>
</evidence>
<sequence>MIDITSAQWLGWLQLFFWPTVRILAFFMASPLWSLPSVPTPVKALFGAGIAIAIAPALPPMPAIPLFSLESFGLMLQQILIGVAMGMVLRIMIAVVQTAGEFISMQMGLAFATFYQPDAGTNTMVISRMLELLTLLMFLALDGHLITIEILAWTFEVLPIGSTSIDASFAETLARWGGTIFSSGLLMAIPVITALLLINLSLGILNRASPQLSIFSVGFPMTLTAGLVMMTVLIPDMGGFWNDLFSQQLRFMQGMIEQMAGPP</sequence>
<feature type="transmembrane region" description="Helical" evidence="10">
    <location>
        <begin position="79"/>
        <end position="99"/>
    </location>
</feature>
<dbReference type="InterPro" id="IPR002010">
    <property type="entry name" value="T3SS_IM_R"/>
</dbReference>
<dbReference type="GO" id="GO:0006605">
    <property type="term" value="P:protein targeting"/>
    <property type="evidence" value="ECO:0007669"/>
    <property type="project" value="UniProtKB-UniRule"/>
</dbReference>
<dbReference type="PANTHER" id="PTHR30065">
    <property type="entry name" value="FLAGELLAR BIOSYNTHETIC PROTEIN FLIR"/>
    <property type="match status" value="1"/>
</dbReference>
<accession>A0A1Q8SVY2</accession>
<dbReference type="RefSeq" id="WP_075568800.1">
    <property type="nucleotide sequence ID" value="NZ_MSDO01000003.1"/>
</dbReference>
<keyword evidence="11" id="KW-0969">Cilium</keyword>
<proteinExistence type="inferred from homology"/>
<keyword evidence="11" id="KW-0282">Flagellum</keyword>
<dbReference type="GO" id="GO:0044780">
    <property type="term" value="P:bacterial-type flagellum assembly"/>
    <property type="evidence" value="ECO:0007669"/>
    <property type="project" value="UniProtKB-UniRule"/>
</dbReference>
<dbReference type="Pfam" id="PF01311">
    <property type="entry name" value="Bac_export_1"/>
    <property type="match status" value="1"/>
</dbReference>
<dbReference type="OrthoDB" id="9797790at2"/>
<evidence type="ECO:0000256" key="2">
    <source>
        <dbReference type="ARBA" id="ARBA00009772"/>
    </source>
</evidence>
<evidence type="ECO:0000256" key="7">
    <source>
        <dbReference type="ARBA" id="ARBA00023136"/>
    </source>
</evidence>
<dbReference type="Proteomes" id="UP000186878">
    <property type="component" value="Unassembled WGS sequence"/>
</dbReference>
<gene>
    <name evidence="11" type="ORF">BTW07_03665</name>
</gene>
<evidence type="ECO:0000256" key="8">
    <source>
        <dbReference type="ARBA" id="ARBA00023143"/>
    </source>
</evidence>
<comment type="function">
    <text evidence="1 10">Role in flagellar biosynthesis.</text>
</comment>
<evidence type="ECO:0000256" key="10">
    <source>
        <dbReference type="RuleBase" id="RU362071"/>
    </source>
</evidence>
<feature type="transmembrane region" description="Helical" evidence="10">
    <location>
        <begin position="212"/>
        <end position="234"/>
    </location>
</feature>
<dbReference type="InterPro" id="IPR006303">
    <property type="entry name" value="FliR"/>
</dbReference>
<dbReference type="AlphaFoldDB" id="A0A1Q8SVY2"/>
<feature type="transmembrane region" description="Helical" evidence="10">
    <location>
        <begin position="132"/>
        <end position="153"/>
    </location>
</feature>
<evidence type="ECO:0000256" key="3">
    <source>
        <dbReference type="ARBA" id="ARBA00021717"/>
    </source>
</evidence>